<dbReference type="GO" id="GO:0005634">
    <property type="term" value="C:nucleus"/>
    <property type="evidence" value="ECO:0007669"/>
    <property type="project" value="UniProtKB-ARBA"/>
</dbReference>
<dbReference type="Proteomes" id="UP000887574">
    <property type="component" value="Unplaced"/>
</dbReference>
<accession>A0A915CWB5</accession>
<proteinExistence type="predicted"/>
<name>A0A915CWB5_9BILA</name>
<evidence type="ECO:0000313" key="3">
    <source>
        <dbReference type="Proteomes" id="UP000887574"/>
    </source>
</evidence>
<dbReference type="InterPro" id="IPR032343">
    <property type="entry name" value="MBD2/MBD3_p55-bd"/>
</dbReference>
<protein>
    <submittedName>
        <fullName evidence="4">Uncharacterized protein</fullName>
    </submittedName>
</protein>
<sequence>MLLRLFSCSTIFAIFNNHPQDYIYLQFDQHYNIKNNMGRIKTSEAAQLAAVKTGFDGLAEAPWRKTPSIFKQPVTLVHTTSRETQKTPDLKSRLANLPKARDRIEKPRQIFWAKSLERLRAMVPMTVSDRIRNLDEAGHIEQRLALASKLEPTVSALNEEAVTATLCSALQLCNGTAIVGQQATKKQIDTNPLTAINFSQPLVQVSFNRF</sequence>
<dbReference type="Pfam" id="PF14048">
    <property type="entry name" value="MBD_C"/>
    <property type="match status" value="1"/>
</dbReference>
<dbReference type="InterPro" id="IPR025884">
    <property type="entry name" value="MeCpG-bd_2/3_C_dom"/>
</dbReference>
<reference evidence="4" key="1">
    <citation type="submission" date="2022-11" db="UniProtKB">
        <authorList>
            <consortium name="WormBaseParasite"/>
        </authorList>
    </citation>
    <scope>IDENTIFICATION</scope>
</reference>
<dbReference type="Pfam" id="PF16564">
    <property type="entry name" value="MBDa"/>
    <property type="match status" value="1"/>
</dbReference>
<evidence type="ECO:0000313" key="4">
    <source>
        <dbReference type="WBParaSite" id="jg12918"/>
    </source>
</evidence>
<feature type="domain" description="Methyl-CpG-binding" evidence="2">
    <location>
        <begin position="51"/>
        <end position="121"/>
    </location>
</feature>
<evidence type="ECO:0000259" key="2">
    <source>
        <dbReference type="Pfam" id="PF16564"/>
    </source>
</evidence>
<dbReference type="AlphaFoldDB" id="A0A915CWB5"/>
<feature type="domain" description="Methyl-CpG binding protein 2/3 C-terminal" evidence="1">
    <location>
        <begin position="142"/>
        <end position="204"/>
    </location>
</feature>
<organism evidence="3 4">
    <name type="scientific">Ditylenchus dipsaci</name>
    <dbReference type="NCBI Taxonomy" id="166011"/>
    <lineage>
        <taxon>Eukaryota</taxon>
        <taxon>Metazoa</taxon>
        <taxon>Ecdysozoa</taxon>
        <taxon>Nematoda</taxon>
        <taxon>Chromadorea</taxon>
        <taxon>Rhabditida</taxon>
        <taxon>Tylenchina</taxon>
        <taxon>Tylenchomorpha</taxon>
        <taxon>Sphaerularioidea</taxon>
        <taxon>Anguinidae</taxon>
        <taxon>Anguininae</taxon>
        <taxon>Ditylenchus</taxon>
    </lineage>
</organism>
<dbReference type="WBParaSite" id="jg12918">
    <property type="protein sequence ID" value="jg12918"/>
    <property type="gene ID" value="jg12918"/>
</dbReference>
<keyword evidence="3" id="KW-1185">Reference proteome</keyword>
<evidence type="ECO:0000259" key="1">
    <source>
        <dbReference type="Pfam" id="PF14048"/>
    </source>
</evidence>